<dbReference type="AlphaFoldDB" id="A0A840V047"/>
<feature type="region of interest" description="Disordered" evidence="1">
    <location>
        <begin position="185"/>
        <end position="232"/>
    </location>
</feature>
<evidence type="ECO:0000256" key="1">
    <source>
        <dbReference type="SAM" id="MobiDB-lite"/>
    </source>
</evidence>
<keyword evidence="3" id="KW-1185">Reference proteome</keyword>
<comment type="caution">
    <text evidence="2">The sequence shown here is derived from an EMBL/GenBank/DDBJ whole genome shotgun (WGS) entry which is preliminary data.</text>
</comment>
<name>A0A840V047_9BACT</name>
<feature type="compositionally biased region" description="Polar residues" evidence="1">
    <location>
        <begin position="223"/>
        <end position="232"/>
    </location>
</feature>
<sequence>MSLKIQAKIEFCLTRGGDVHSPFGRFCQYGDRMPIKVTKYAKTESLGYRKSAYPASEYADMASFAADDFSARWVDADAFPPHGHRSHGSCDAFSLVNGKHRHFPCAGTAQGRVIGWQAHFCTLGRGTRRIGACSPASRVFSRVPRTIHCHLSSLLRVRAAAVPSECHGLDPLDVRVVRSLPPGGFPGHPSFSSSPHPPRRFPLSLPQSPPGKRNPPVGDNNRLPPNQTPTNT</sequence>
<organism evidence="2 3">
    <name type="scientific">Haloferula luteola</name>
    <dbReference type="NCBI Taxonomy" id="595692"/>
    <lineage>
        <taxon>Bacteria</taxon>
        <taxon>Pseudomonadati</taxon>
        <taxon>Verrucomicrobiota</taxon>
        <taxon>Verrucomicrobiia</taxon>
        <taxon>Verrucomicrobiales</taxon>
        <taxon>Verrucomicrobiaceae</taxon>
        <taxon>Haloferula</taxon>
    </lineage>
</organism>
<dbReference type="Proteomes" id="UP000557717">
    <property type="component" value="Unassembled WGS sequence"/>
</dbReference>
<accession>A0A840V047</accession>
<evidence type="ECO:0000313" key="2">
    <source>
        <dbReference type="EMBL" id="MBB5351737.1"/>
    </source>
</evidence>
<feature type="compositionally biased region" description="Low complexity" evidence="1">
    <location>
        <begin position="185"/>
        <end position="194"/>
    </location>
</feature>
<dbReference type="EMBL" id="JACHFD010000008">
    <property type="protein sequence ID" value="MBB5351737.1"/>
    <property type="molecule type" value="Genomic_DNA"/>
</dbReference>
<reference evidence="2 3" key="1">
    <citation type="submission" date="2020-08" db="EMBL/GenBank/DDBJ databases">
        <title>Genomic Encyclopedia of Type Strains, Phase IV (KMG-IV): sequencing the most valuable type-strain genomes for metagenomic binning, comparative biology and taxonomic classification.</title>
        <authorList>
            <person name="Goeker M."/>
        </authorList>
    </citation>
    <scope>NUCLEOTIDE SEQUENCE [LARGE SCALE GENOMIC DNA]</scope>
    <source>
        <strain evidence="2 3">YC6886</strain>
    </source>
</reference>
<protein>
    <submittedName>
        <fullName evidence="2">Uncharacterized protein</fullName>
    </submittedName>
</protein>
<gene>
    <name evidence="2" type="ORF">HNR46_001976</name>
</gene>
<evidence type="ECO:0000313" key="3">
    <source>
        <dbReference type="Proteomes" id="UP000557717"/>
    </source>
</evidence>
<proteinExistence type="predicted"/>